<dbReference type="EMBL" id="SLUK01000006">
    <property type="protein sequence ID" value="TCL43230.1"/>
    <property type="molecule type" value="Genomic_DNA"/>
</dbReference>
<dbReference type="InterPro" id="IPR052399">
    <property type="entry name" value="Phage_Baseplate_Assmbl_Protein"/>
</dbReference>
<gene>
    <name evidence="2" type="ORF">EDD78_10690</name>
</gene>
<dbReference type="PANTHER" id="PTHR37829:SF3">
    <property type="entry name" value="PROTEIN JAYE-RELATED"/>
    <property type="match status" value="1"/>
</dbReference>
<reference evidence="2 3" key="1">
    <citation type="submission" date="2019-03" db="EMBL/GenBank/DDBJ databases">
        <title>Genomic Encyclopedia of Type Strains, Phase IV (KMG-IV): sequencing the most valuable type-strain genomes for metagenomic binning, comparative biology and taxonomic classification.</title>
        <authorList>
            <person name="Goeker M."/>
        </authorList>
    </citation>
    <scope>NUCLEOTIDE SEQUENCE [LARGE SCALE GENOMIC DNA]</scope>
    <source>
        <strain evidence="2 3">DSM 100433</strain>
    </source>
</reference>
<organism evidence="2 3">
    <name type="scientific">Harryflintia acetispora</name>
    <dbReference type="NCBI Taxonomy" id="1849041"/>
    <lineage>
        <taxon>Bacteria</taxon>
        <taxon>Bacillati</taxon>
        <taxon>Bacillota</taxon>
        <taxon>Clostridia</taxon>
        <taxon>Eubacteriales</taxon>
        <taxon>Oscillospiraceae</taxon>
        <taxon>Harryflintia</taxon>
    </lineage>
</organism>
<dbReference type="RefSeq" id="WP_132084601.1">
    <property type="nucleotide sequence ID" value="NZ_SLUK01000006.1"/>
</dbReference>
<name>A0A9X8Y874_9FIRM</name>
<evidence type="ECO:0000259" key="1">
    <source>
        <dbReference type="Pfam" id="PF04865"/>
    </source>
</evidence>
<dbReference type="PANTHER" id="PTHR37829">
    <property type="entry name" value="PHAGE-LIKE ELEMENT PBSX PROTEIN XKDT"/>
    <property type="match status" value="1"/>
</dbReference>
<comment type="caution">
    <text evidence="2">The sequence shown here is derived from an EMBL/GenBank/DDBJ whole genome shotgun (WGS) entry which is preliminary data.</text>
</comment>
<accession>A0A9X8Y874</accession>
<sequence>MIDSKILDEILPVPELEELRDQRVAELQEQGFAITNFNSGGVFYHLLMIACKMRIELAQLARTIVGGGFVSHANGAWLELKSADYSKRRKAAVKTQGYVTVSRKQPGEAVKIGKGQIVKTIKDINGDELRYFVLETTTLQKDALAVNVVVEAEKEGARYNVPTGQISRSLTHIEGIDEVTNPDGWIIREGADVEEDEGLRERTLRAWSELSTQAIAAKYQNVCEGVPGVLFVTVHDLHPRGQGTIDIVVTGTAGEATEGLLEDVREAAASIAGPYDDILVKSSVTVQQDVAVTVTVPISLYAEGLEGKAASVITELMQIRRGRALNELTHADIIYTLKGRLDEIRNVKVTTPATDLSLDSDKVIIPGEITVTVQKVG</sequence>
<evidence type="ECO:0000313" key="3">
    <source>
        <dbReference type="Proteomes" id="UP000294682"/>
    </source>
</evidence>
<keyword evidence="3" id="KW-1185">Reference proteome</keyword>
<dbReference type="InterPro" id="IPR006949">
    <property type="entry name" value="Barrel_Baseplate_J-like"/>
</dbReference>
<evidence type="ECO:0000313" key="2">
    <source>
        <dbReference type="EMBL" id="TCL43230.1"/>
    </source>
</evidence>
<protein>
    <submittedName>
        <fullName evidence="2">Phage protein gp47/JayE</fullName>
    </submittedName>
</protein>
<dbReference type="Pfam" id="PF04865">
    <property type="entry name" value="Baseplate_J"/>
    <property type="match status" value="1"/>
</dbReference>
<feature type="domain" description="Baseplate protein J-like barrel" evidence="1">
    <location>
        <begin position="99"/>
        <end position="185"/>
    </location>
</feature>
<dbReference type="AlphaFoldDB" id="A0A9X8Y874"/>
<proteinExistence type="predicted"/>
<dbReference type="Proteomes" id="UP000294682">
    <property type="component" value="Unassembled WGS sequence"/>
</dbReference>